<sequence>MVRIMCVVSYDGTNYAGYQIQNNGITIQEKIEQALKALHKGKEVQVIASGRTDARVHAVGQTFHFDTTLTIPEKNWKMALNTRLPKDIFIESVHHVVDDFHARYDAIVKEYRYFVLNRKDPDIFVRNHRTHVRDYLDIHAMQEACTYIEGEHDFSAFCSAKTDIKGSKVRTVYHASCQKDGDQVVFVFKGSGFLYNMVRILVGTLIEIGKGERLPSFIIDTINSKDRNKAGKTAPPQGLFLWEVTYR</sequence>
<dbReference type="InterPro" id="IPR020103">
    <property type="entry name" value="PsdUridine_synth_cat_dom_sf"/>
</dbReference>
<gene>
    <name evidence="9" type="primary">truA1</name>
    <name evidence="4" type="synonym">truA</name>
    <name evidence="9" type="ORF">GCM10011351_20890</name>
</gene>
<dbReference type="Proteomes" id="UP000618460">
    <property type="component" value="Unassembled WGS sequence"/>
</dbReference>
<dbReference type="NCBIfam" id="TIGR00071">
    <property type="entry name" value="hisT_truA"/>
    <property type="match status" value="1"/>
</dbReference>
<dbReference type="InterPro" id="IPR001406">
    <property type="entry name" value="PsdUridine_synth_TruA"/>
</dbReference>
<evidence type="ECO:0000256" key="1">
    <source>
        <dbReference type="ARBA" id="ARBA00009375"/>
    </source>
</evidence>
<dbReference type="GO" id="GO:0003723">
    <property type="term" value="F:RNA binding"/>
    <property type="evidence" value="ECO:0007669"/>
    <property type="project" value="InterPro"/>
</dbReference>
<keyword evidence="3 4" id="KW-0413">Isomerase</keyword>
<comment type="caution">
    <text evidence="4">Lacks conserved residue(s) required for the propagation of feature annotation.</text>
</comment>
<evidence type="ECO:0000256" key="6">
    <source>
        <dbReference type="PIRSR" id="PIRSR001430-2"/>
    </source>
</evidence>
<comment type="catalytic activity">
    <reaction evidence="4 7">
        <text>uridine(38/39/40) in tRNA = pseudouridine(38/39/40) in tRNA</text>
        <dbReference type="Rhea" id="RHEA:22376"/>
        <dbReference type="Rhea" id="RHEA-COMP:10085"/>
        <dbReference type="Rhea" id="RHEA-COMP:10087"/>
        <dbReference type="ChEBI" id="CHEBI:65314"/>
        <dbReference type="ChEBI" id="CHEBI:65315"/>
        <dbReference type="EC" id="5.4.99.12"/>
    </reaction>
</comment>
<evidence type="ECO:0000256" key="3">
    <source>
        <dbReference type="ARBA" id="ARBA00023235"/>
    </source>
</evidence>
<reference evidence="9" key="1">
    <citation type="journal article" date="2014" name="Int. J. Syst. Evol. Microbiol.">
        <title>Complete genome sequence of Corynebacterium casei LMG S-19264T (=DSM 44701T), isolated from a smear-ripened cheese.</title>
        <authorList>
            <consortium name="US DOE Joint Genome Institute (JGI-PGF)"/>
            <person name="Walter F."/>
            <person name="Albersmeier A."/>
            <person name="Kalinowski J."/>
            <person name="Ruckert C."/>
        </authorList>
    </citation>
    <scope>NUCLEOTIDE SEQUENCE</scope>
    <source>
        <strain evidence="9">CGMCC 1.6333</strain>
    </source>
</reference>
<comment type="function">
    <text evidence="4">Formation of pseudouridine at positions 38, 39 and 40 in the anticodon stem and loop of transfer RNAs.</text>
</comment>
<dbReference type="EMBL" id="BMLG01000011">
    <property type="protein sequence ID" value="GGM34699.1"/>
    <property type="molecule type" value="Genomic_DNA"/>
</dbReference>
<evidence type="ECO:0000259" key="8">
    <source>
        <dbReference type="Pfam" id="PF01416"/>
    </source>
</evidence>
<dbReference type="RefSeq" id="WP_117155541.1">
    <property type="nucleotide sequence ID" value="NZ_BMLG01000011.1"/>
</dbReference>
<feature type="domain" description="Pseudouridine synthase I TruA alpha/beta" evidence="8">
    <location>
        <begin position="8"/>
        <end position="105"/>
    </location>
</feature>
<keyword evidence="2 4" id="KW-0819">tRNA processing</keyword>
<evidence type="ECO:0000256" key="7">
    <source>
        <dbReference type="RuleBase" id="RU003792"/>
    </source>
</evidence>
<name>A0A917WWE2_9BACI</name>
<dbReference type="HAMAP" id="MF_00171">
    <property type="entry name" value="TruA"/>
    <property type="match status" value="1"/>
</dbReference>
<dbReference type="OrthoDB" id="9811823at2"/>
<protein>
    <recommendedName>
        <fullName evidence="4">tRNA pseudouridine synthase A</fullName>
        <ecNumber evidence="4">5.4.99.12</ecNumber>
    </recommendedName>
    <alternativeName>
        <fullName evidence="4">tRNA pseudouridine(38-40) synthase</fullName>
    </alternativeName>
    <alternativeName>
        <fullName evidence="4">tRNA pseudouridylate synthase I</fullName>
    </alternativeName>
    <alternativeName>
        <fullName evidence="4">tRNA-uridine isomerase I</fullName>
    </alternativeName>
</protein>
<dbReference type="PANTHER" id="PTHR11142">
    <property type="entry name" value="PSEUDOURIDYLATE SYNTHASE"/>
    <property type="match status" value="1"/>
</dbReference>
<dbReference type="InterPro" id="IPR020094">
    <property type="entry name" value="TruA/RsuA/RluB/E/F_N"/>
</dbReference>
<evidence type="ECO:0000256" key="4">
    <source>
        <dbReference type="HAMAP-Rule" id="MF_00171"/>
    </source>
</evidence>
<accession>A0A917WWE2</accession>
<dbReference type="CDD" id="cd02570">
    <property type="entry name" value="PseudoU_synth_EcTruA"/>
    <property type="match status" value="1"/>
</dbReference>
<evidence type="ECO:0000313" key="9">
    <source>
        <dbReference type="EMBL" id="GGM34699.1"/>
    </source>
</evidence>
<proteinExistence type="inferred from homology"/>
<evidence type="ECO:0000256" key="5">
    <source>
        <dbReference type="PIRSR" id="PIRSR001430-1"/>
    </source>
</evidence>
<evidence type="ECO:0000256" key="2">
    <source>
        <dbReference type="ARBA" id="ARBA00022694"/>
    </source>
</evidence>
<feature type="binding site" evidence="4 6">
    <location>
        <position position="111"/>
    </location>
    <ligand>
        <name>substrate</name>
    </ligand>
</feature>
<comment type="subunit">
    <text evidence="4">Homodimer.</text>
</comment>
<organism evidence="9 10">
    <name type="scientific">Paraliobacillus quinghaiensis</name>
    <dbReference type="NCBI Taxonomy" id="470815"/>
    <lineage>
        <taxon>Bacteria</taxon>
        <taxon>Bacillati</taxon>
        <taxon>Bacillota</taxon>
        <taxon>Bacilli</taxon>
        <taxon>Bacillales</taxon>
        <taxon>Bacillaceae</taxon>
        <taxon>Paraliobacillus</taxon>
    </lineage>
</organism>
<comment type="caution">
    <text evidence="9">The sequence shown here is derived from an EMBL/GenBank/DDBJ whole genome shotgun (WGS) entry which is preliminary data.</text>
</comment>
<dbReference type="EC" id="5.4.99.12" evidence="4"/>
<dbReference type="GO" id="GO:0160147">
    <property type="term" value="F:tRNA pseudouridine(38-40) synthase activity"/>
    <property type="evidence" value="ECO:0007669"/>
    <property type="project" value="UniProtKB-EC"/>
</dbReference>
<dbReference type="GO" id="GO:0031119">
    <property type="term" value="P:tRNA pseudouridine synthesis"/>
    <property type="evidence" value="ECO:0007669"/>
    <property type="project" value="UniProtKB-UniRule"/>
</dbReference>
<dbReference type="Pfam" id="PF01416">
    <property type="entry name" value="PseudoU_synth_1"/>
    <property type="match status" value="2"/>
</dbReference>
<dbReference type="AlphaFoldDB" id="A0A917WWE2"/>
<dbReference type="InterPro" id="IPR020097">
    <property type="entry name" value="PsdUridine_synth_TruA_a/b_dom"/>
</dbReference>
<dbReference type="InterPro" id="IPR020095">
    <property type="entry name" value="PsdUridine_synth_TruA_C"/>
</dbReference>
<keyword evidence="10" id="KW-1185">Reference proteome</keyword>
<dbReference type="PANTHER" id="PTHR11142:SF0">
    <property type="entry name" value="TRNA PSEUDOURIDINE SYNTHASE-LIKE 1"/>
    <property type="match status" value="1"/>
</dbReference>
<evidence type="ECO:0000313" key="10">
    <source>
        <dbReference type="Proteomes" id="UP000618460"/>
    </source>
</evidence>
<dbReference type="Gene3D" id="3.30.70.660">
    <property type="entry name" value="Pseudouridine synthase I, catalytic domain, C-terminal subdomain"/>
    <property type="match status" value="1"/>
</dbReference>
<feature type="active site" description="Nucleophile" evidence="4 5">
    <location>
        <position position="53"/>
    </location>
</feature>
<comment type="similarity">
    <text evidence="1 4 7">Belongs to the tRNA pseudouridine synthase TruA family.</text>
</comment>
<dbReference type="FunFam" id="3.30.70.580:FF:000001">
    <property type="entry name" value="tRNA pseudouridine synthase A"/>
    <property type="match status" value="1"/>
</dbReference>
<dbReference type="SUPFAM" id="SSF55120">
    <property type="entry name" value="Pseudouridine synthase"/>
    <property type="match status" value="1"/>
</dbReference>
<feature type="domain" description="Pseudouridine synthase I TruA alpha/beta" evidence="8">
    <location>
        <begin position="144"/>
        <end position="246"/>
    </location>
</feature>
<dbReference type="PIRSF" id="PIRSF001430">
    <property type="entry name" value="tRNA_psdUrid_synth"/>
    <property type="match status" value="1"/>
</dbReference>
<dbReference type="Gene3D" id="3.30.70.580">
    <property type="entry name" value="Pseudouridine synthase I, catalytic domain, N-terminal subdomain"/>
    <property type="match status" value="1"/>
</dbReference>
<reference evidence="9" key="2">
    <citation type="submission" date="2020-09" db="EMBL/GenBank/DDBJ databases">
        <authorList>
            <person name="Sun Q."/>
            <person name="Zhou Y."/>
        </authorList>
    </citation>
    <scope>NUCLEOTIDE SEQUENCE</scope>
    <source>
        <strain evidence="9">CGMCC 1.6333</strain>
    </source>
</reference>